<proteinExistence type="predicted"/>
<organism evidence="2 3">
    <name type="scientific">Streptomyces uncialis</name>
    <dbReference type="NCBI Taxonomy" id="1048205"/>
    <lineage>
        <taxon>Bacteria</taxon>
        <taxon>Bacillati</taxon>
        <taxon>Actinomycetota</taxon>
        <taxon>Actinomycetes</taxon>
        <taxon>Kitasatosporales</taxon>
        <taxon>Streptomycetaceae</taxon>
        <taxon>Streptomyces</taxon>
    </lineage>
</organism>
<evidence type="ECO:0000256" key="1">
    <source>
        <dbReference type="SAM" id="MobiDB-lite"/>
    </source>
</evidence>
<comment type="caution">
    <text evidence="2">The sequence shown here is derived from an EMBL/GenBank/DDBJ whole genome shotgun (WGS) entry which is preliminary data.</text>
</comment>
<dbReference type="Proteomes" id="UP000186455">
    <property type="component" value="Unassembled WGS sequence"/>
</dbReference>
<dbReference type="RefSeq" id="WP_079184416.1">
    <property type="nucleotide sequence ID" value="NZ_LFBV01000001.1"/>
</dbReference>
<name>A0A1Q4VG49_9ACTN</name>
<dbReference type="AlphaFoldDB" id="A0A1Q4VG49"/>
<accession>A0A1Q4VG49</accession>
<keyword evidence="3" id="KW-1185">Reference proteome</keyword>
<gene>
    <name evidence="2" type="ORF">AB852_06490</name>
</gene>
<feature type="region of interest" description="Disordered" evidence="1">
    <location>
        <begin position="38"/>
        <end position="57"/>
    </location>
</feature>
<feature type="compositionally biased region" description="Low complexity" evidence="1">
    <location>
        <begin position="46"/>
        <end position="57"/>
    </location>
</feature>
<dbReference type="STRING" id="1048205.AB852_06490"/>
<reference evidence="2 3" key="1">
    <citation type="submission" date="2015-06" db="EMBL/GenBank/DDBJ databases">
        <title>Cloning and characterization of the uncialamcin biosynthetic gene cluster.</title>
        <authorList>
            <person name="Yan X."/>
            <person name="Huang T."/>
            <person name="Ge H."/>
            <person name="Shen B."/>
        </authorList>
    </citation>
    <scope>NUCLEOTIDE SEQUENCE [LARGE SCALE GENOMIC DNA]</scope>
    <source>
        <strain evidence="2 3">DCA2648</strain>
    </source>
</reference>
<sequence>MPTAIAVTSPDLVLPALDRHTPSAAVLQAAVRAAARGRAGRDRATGKAARQAAAGRAGPPGAYTLDQCLAEMHTLIEHHGYVIVLCPASAPPAVIRRLHTVRSVLETDRVALLRPDLPPLGLAVLALQLRQLSMCDFSPGVLASAARLLAHYIYAGALLGSVARLDRVPVDLKAHARSWVPGSQFAVLATPQPELVRLGDRNAAAPDTPALTGPAFGTRLFTAAGEQFTPDWVTTTLAPAWRVQGVTETRLPDESARWWATGKVVEFAAAIPDISVLYQLVSSVRREECHWCGLELIGDRCGFCSAPLAPPPEPAAALAAPVRAAPALDPADPRRALPAAGR</sequence>
<dbReference type="EMBL" id="LFBV01000001">
    <property type="protein sequence ID" value="OKH96787.1"/>
    <property type="molecule type" value="Genomic_DNA"/>
</dbReference>
<protein>
    <submittedName>
        <fullName evidence="2">Uncharacterized protein</fullName>
    </submittedName>
</protein>
<evidence type="ECO:0000313" key="3">
    <source>
        <dbReference type="Proteomes" id="UP000186455"/>
    </source>
</evidence>
<evidence type="ECO:0000313" key="2">
    <source>
        <dbReference type="EMBL" id="OKH96787.1"/>
    </source>
</evidence>